<gene>
    <name evidence="2" type="ORF">G2W53_032888</name>
</gene>
<evidence type="ECO:0000313" key="2">
    <source>
        <dbReference type="EMBL" id="KAF7811912.1"/>
    </source>
</evidence>
<accession>A0A834W7C2</accession>
<proteinExistence type="predicted"/>
<organism evidence="2 3">
    <name type="scientific">Senna tora</name>
    <dbReference type="NCBI Taxonomy" id="362788"/>
    <lineage>
        <taxon>Eukaryota</taxon>
        <taxon>Viridiplantae</taxon>
        <taxon>Streptophyta</taxon>
        <taxon>Embryophyta</taxon>
        <taxon>Tracheophyta</taxon>
        <taxon>Spermatophyta</taxon>
        <taxon>Magnoliopsida</taxon>
        <taxon>eudicotyledons</taxon>
        <taxon>Gunneridae</taxon>
        <taxon>Pentapetalae</taxon>
        <taxon>rosids</taxon>
        <taxon>fabids</taxon>
        <taxon>Fabales</taxon>
        <taxon>Fabaceae</taxon>
        <taxon>Caesalpinioideae</taxon>
        <taxon>Cassia clade</taxon>
        <taxon>Senna</taxon>
    </lineage>
</organism>
<evidence type="ECO:0000256" key="1">
    <source>
        <dbReference type="SAM" id="Coils"/>
    </source>
</evidence>
<dbReference type="EMBL" id="JAAIUW010000010">
    <property type="protein sequence ID" value="KAF7811912.1"/>
    <property type="molecule type" value="Genomic_DNA"/>
</dbReference>
<keyword evidence="3" id="KW-1185">Reference proteome</keyword>
<evidence type="ECO:0000313" key="3">
    <source>
        <dbReference type="Proteomes" id="UP000634136"/>
    </source>
</evidence>
<feature type="coiled-coil region" evidence="1">
    <location>
        <begin position="71"/>
        <end position="102"/>
    </location>
</feature>
<name>A0A834W7C2_9FABA</name>
<sequence length="105" mass="12606">MLFKASKNRLLGHYKKFSTDGERLDRPIDVTLEDWMWLCSQKRLWKKPINKRAREQIDVEASVSSVIEVVRDQMQAELDRKHAEYERKILEECNELQLKEQREAC</sequence>
<dbReference type="Proteomes" id="UP000634136">
    <property type="component" value="Unassembled WGS sequence"/>
</dbReference>
<comment type="caution">
    <text evidence="2">The sequence shown here is derived from an EMBL/GenBank/DDBJ whole genome shotgun (WGS) entry which is preliminary data.</text>
</comment>
<keyword evidence="1" id="KW-0175">Coiled coil</keyword>
<dbReference type="AlphaFoldDB" id="A0A834W7C2"/>
<reference evidence="2" key="1">
    <citation type="submission" date="2020-09" db="EMBL/GenBank/DDBJ databases">
        <title>Genome-Enabled Discovery of Anthraquinone Biosynthesis in Senna tora.</title>
        <authorList>
            <person name="Kang S.-H."/>
            <person name="Pandey R.P."/>
            <person name="Lee C.-M."/>
            <person name="Sim J.-S."/>
            <person name="Jeong J.-T."/>
            <person name="Choi B.-S."/>
            <person name="Jung M."/>
            <person name="Ginzburg D."/>
            <person name="Zhao K."/>
            <person name="Won S.Y."/>
            <person name="Oh T.-J."/>
            <person name="Yu Y."/>
            <person name="Kim N.-H."/>
            <person name="Lee O.R."/>
            <person name="Lee T.-H."/>
            <person name="Bashyal P."/>
            <person name="Kim T.-S."/>
            <person name="Lee W.-H."/>
            <person name="Kawkins C."/>
            <person name="Kim C.-K."/>
            <person name="Kim J.S."/>
            <person name="Ahn B.O."/>
            <person name="Rhee S.Y."/>
            <person name="Sohng J.K."/>
        </authorList>
    </citation>
    <scope>NUCLEOTIDE SEQUENCE</scope>
    <source>
        <tissue evidence="2">Leaf</tissue>
    </source>
</reference>
<protein>
    <submittedName>
        <fullName evidence="2">Stress response protein NST1-like</fullName>
    </submittedName>
</protein>